<dbReference type="AlphaFoldDB" id="A0A1D7TNH3"/>
<feature type="signal peptide" evidence="1">
    <location>
        <begin position="1"/>
        <end position="18"/>
    </location>
</feature>
<name>A0A1D7TNH3_9BACT</name>
<reference evidence="3" key="1">
    <citation type="submission" date="2016-08" db="EMBL/GenBank/DDBJ databases">
        <title>Complete genome sequence of the organohalide-respiring Epsilonproteobacterium Sulfurospirillum halorespirans.</title>
        <authorList>
            <person name="Goris T."/>
            <person name="Zimmermann J."/>
            <person name="Schenz B."/>
            <person name="Lemos M."/>
            <person name="Hackermueller J."/>
            <person name="Diekert G."/>
        </authorList>
    </citation>
    <scope>NUCLEOTIDE SEQUENCE [LARGE SCALE GENOMIC DNA]</scope>
    <source>
        <strain>DSM 13726</strain>
        <strain evidence="3">PCE-M2</strain>
    </source>
</reference>
<dbReference type="PATRIC" id="fig|1193502.14.peg.2751"/>
<evidence type="ECO:0000256" key="1">
    <source>
        <dbReference type="SAM" id="SignalP"/>
    </source>
</evidence>
<dbReference type="Gene3D" id="2.50.20.10">
    <property type="entry name" value="Lipoprotein localisation LolA/LolB/LppX"/>
    <property type="match status" value="1"/>
</dbReference>
<keyword evidence="3" id="KW-1185">Reference proteome</keyword>
<dbReference type="EMBL" id="CP017111">
    <property type="protein sequence ID" value="AOO66474.1"/>
    <property type="molecule type" value="Genomic_DNA"/>
</dbReference>
<proteinExistence type="predicted"/>
<accession>A0A1D7TNH3</accession>
<evidence type="ECO:0008006" key="4">
    <source>
        <dbReference type="Google" id="ProtNLM"/>
    </source>
</evidence>
<feature type="chain" id="PRO_5009099556" description="Periplasmic protein" evidence="1">
    <location>
        <begin position="19"/>
        <end position="160"/>
    </location>
</feature>
<dbReference type="Proteomes" id="UP000094609">
    <property type="component" value="Chromosome"/>
</dbReference>
<protein>
    <recommendedName>
        <fullName evidence="4">Periplasmic protein</fullName>
    </recommendedName>
</protein>
<dbReference type="STRING" id="1193502.SHALO_2716"/>
<organism evidence="2 3">
    <name type="scientific">Sulfurospirillum halorespirans DSM 13726</name>
    <dbReference type="NCBI Taxonomy" id="1193502"/>
    <lineage>
        <taxon>Bacteria</taxon>
        <taxon>Pseudomonadati</taxon>
        <taxon>Campylobacterota</taxon>
        <taxon>Epsilonproteobacteria</taxon>
        <taxon>Campylobacterales</taxon>
        <taxon>Sulfurospirillaceae</taxon>
        <taxon>Sulfurospirillum</taxon>
    </lineage>
</organism>
<sequence>MKIIVLCLLSLLCLFANDASSFKETRYLYALDKTIELEGFITFGEHNIVIEYTKPEAKVLTYFEEKLTIQDQNGYNVIDAQSMPSMNYFFMIIKAVHNENSVLLDSFFEAKTQGDETLLSPKGVAAEVLEEVRISRQAAKLKSLHVKIKNGDRITIEIRN</sequence>
<evidence type="ECO:0000313" key="2">
    <source>
        <dbReference type="EMBL" id="AOO66474.1"/>
    </source>
</evidence>
<keyword evidence="1" id="KW-0732">Signal</keyword>
<evidence type="ECO:0000313" key="3">
    <source>
        <dbReference type="Proteomes" id="UP000094609"/>
    </source>
</evidence>
<dbReference type="RefSeq" id="WP_069479005.1">
    <property type="nucleotide sequence ID" value="NZ_CP017111.1"/>
</dbReference>
<gene>
    <name evidence="2" type="ORF">SHALO_2716</name>
</gene>
<dbReference type="KEGG" id="shal:SHALO_2716"/>